<accession>A0A437QKI9</accession>
<keyword evidence="3" id="KW-1185">Reference proteome</keyword>
<dbReference type="OrthoDB" id="7282222at2"/>
<gene>
    <name evidence="2" type="ORF">EOI86_19485</name>
</gene>
<dbReference type="EMBL" id="SADE01000003">
    <property type="protein sequence ID" value="RVU35017.1"/>
    <property type="molecule type" value="Genomic_DNA"/>
</dbReference>
<evidence type="ECO:0000313" key="3">
    <source>
        <dbReference type="Proteomes" id="UP000287447"/>
    </source>
</evidence>
<dbReference type="AlphaFoldDB" id="A0A437QKI9"/>
<organism evidence="2 3">
    <name type="scientific">Hwanghaeella grinnelliae</name>
    <dbReference type="NCBI Taxonomy" id="2500179"/>
    <lineage>
        <taxon>Bacteria</taxon>
        <taxon>Pseudomonadati</taxon>
        <taxon>Pseudomonadota</taxon>
        <taxon>Alphaproteobacteria</taxon>
        <taxon>Rhodospirillales</taxon>
        <taxon>Rhodospirillaceae</taxon>
        <taxon>Hwanghaeella</taxon>
    </lineage>
</organism>
<dbReference type="InterPro" id="IPR021948">
    <property type="entry name" value="DUF3565"/>
</dbReference>
<dbReference type="SUPFAM" id="SSF51197">
    <property type="entry name" value="Clavaminate synthase-like"/>
    <property type="match status" value="1"/>
</dbReference>
<name>A0A437QKI9_9PROT</name>
<comment type="caution">
    <text evidence="2">The sequence shown here is derived from an EMBL/GenBank/DDBJ whole genome shotgun (WGS) entry which is preliminary data.</text>
</comment>
<evidence type="ECO:0000313" key="2">
    <source>
        <dbReference type="EMBL" id="RVU35017.1"/>
    </source>
</evidence>
<dbReference type="InterPro" id="IPR014710">
    <property type="entry name" value="RmlC-like_jellyroll"/>
</dbReference>
<reference evidence="3" key="1">
    <citation type="submission" date="2019-01" db="EMBL/GenBank/DDBJ databases">
        <title>Gri0909 isolated from a small marine red alga.</title>
        <authorList>
            <person name="Kim J."/>
            <person name="Jeong S.E."/>
            <person name="Jeon C.O."/>
        </authorList>
    </citation>
    <scope>NUCLEOTIDE SEQUENCE [LARGE SCALE GENOMIC DNA]</scope>
    <source>
        <strain evidence="3">Gri0909</strain>
    </source>
</reference>
<dbReference type="Pfam" id="PF09313">
    <property type="entry name" value="TehB-like"/>
    <property type="match status" value="1"/>
</dbReference>
<evidence type="ECO:0000259" key="1">
    <source>
        <dbReference type="Pfam" id="PF09313"/>
    </source>
</evidence>
<dbReference type="Gene3D" id="2.60.120.10">
    <property type="entry name" value="Jelly Rolls"/>
    <property type="match status" value="1"/>
</dbReference>
<dbReference type="InterPro" id="IPR015392">
    <property type="entry name" value="TehB/YeaR-like_dom"/>
</dbReference>
<sequence length="157" mass="18073">MERPITGFDRDAEDHWVALLSCGHRQHVRHQPPFVDRGWTQTDAGREDALGQMLDCSLCDRMELPEGAVRYKSTPIFTDITIPKALRREHTTKPGVWGKIRVLDGKLLYEILQPTLQTFTLDRNSTAFIVPEVPHRVEKIRNVIFQVDFLKIPAIDD</sequence>
<dbReference type="Proteomes" id="UP000287447">
    <property type="component" value="Unassembled WGS sequence"/>
</dbReference>
<dbReference type="Pfam" id="PF12088">
    <property type="entry name" value="DUF3565"/>
    <property type="match status" value="1"/>
</dbReference>
<protein>
    <submittedName>
        <fullName evidence="2">DUF3565 domain-containing protein</fullName>
    </submittedName>
</protein>
<feature type="domain" description="TehB/YeaR-like" evidence="1">
    <location>
        <begin position="72"/>
        <end position="147"/>
    </location>
</feature>
<dbReference type="RefSeq" id="WP_127767338.1">
    <property type="nucleotide sequence ID" value="NZ_SADE01000003.1"/>
</dbReference>
<proteinExistence type="predicted"/>